<proteinExistence type="predicted"/>
<organism evidence="2 3">
    <name type="scientific">Pilimelia terevasa</name>
    <dbReference type="NCBI Taxonomy" id="53372"/>
    <lineage>
        <taxon>Bacteria</taxon>
        <taxon>Bacillati</taxon>
        <taxon>Actinomycetota</taxon>
        <taxon>Actinomycetes</taxon>
        <taxon>Micromonosporales</taxon>
        <taxon>Micromonosporaceae</taxon>
        <taxon>Pilimelia</taxon>
    </lineage>
</organism>
<protein>
    <recommendedName>
        <fullName evidence="4">Type VII secretion protein EccB</fullName>
    </recommendedName>
</protein>
<comment type="caution">
    <text evidence="2">The sequence shown here is derived from an EMBL/GenBank/DDBJ whole genome shotgun (WGS) entry which is preliminary data.</text>
</comment>
<keyword evidence="1" id="KW-0812">Transmembrane</keyword>
<dbReference type="EMBL" id="BMQC01000003">
    <property type="protein sequence ID" value="GGK20971.1"/>
    <property type="molecule type" value="Genomic_DNA"/>
</dbReference>
<feature type="transmembrane region" description="Helical" evidence="1">
    <location>
        <begin position="37"/>
        <end position="61"/>
    </location>
</feature>
<gene>
    <name evidence="2" type="ORF">GCM10010124_11840</name>
</gene>
<evidence type="ECO:0008006" key="4">
    <source>
        <dbReference type="Google" id="ProtNLM"/>
    </source>
</evidence>
<name>A0A8J3FFG2_9ACTN</name>
<dbReference type="AlphaFoldDB" id="A0A8J3FFG2"/>
<evidence type="ECO:0000256" key="1">
    <source>
        <dbReference type="SAM" id="Phobius"/>
    </source>
</evidence>
<dbReference type="PANTHER" id="PTHR40765">
    <property type="entry name" value="ESX-2 SECRETION SYSTEM ATPASE ECCB2"/>
    <property type="match status" value="1"/>
</dbReference>
<dbReference type="InterPro" id="IPR007795">
    <property type="entry name" value="T7SS_EccB"/>
</dbReference>
<sequence>MATRQDQLHSYQFAVQRVVSALVTREPDPVHAPFRRAAGATLAGVLVAAIGVGAAAAWGALAGGGREGWRRPDAVLVVRETGARYVYREGRLHPVANLASALLLGGGSAPRRVGRAALAGAPRGLPVGIRGAPDAVPARRDLAAGPWSVCSAERAAGPVATLHVGRTPGGGAPLGDGGLLVGAAGAEYLVWHQRRYQLRRPVAVRRALGWSRHPATPVAAALVNSLPPGADLDAAPPPGRGRAVRELPGARVGDVYVVRGQAGAADQYAVAVAGGLAPLSPLEAVLLLAADPRGDGTARPLGVAAFARVPQRPVRTAPAAAPPPTAPPLVAEPGGLCAVVGDDGVAEVRLRVPAGDPAAAVPTGRPAPGGVDLVAVPPGGGALVQATDAGVPVGAVSLVTDVGRRYALGGDEAVRALGYAGVVPRRLPAAVLGLLPAGPGLDPAAAAVHDPAG</sequence>
<keyword evidence="1" id="KW-1133">Transmembrane helix</keyword>
<keyword evidence="3" id="KW-1185">Reference proteome</keyword>
<evidence type="ECO:0000313" key="3">
    <source>
        <dbReference type="Proteomes" id="UP000662200"/>
    </source>
</evidence>
<dbReference type="Gene3D" id="3.30.2390.20">
    <property type="entry name" value="Type VII secretion system EccB, repeat 1 domain"/>
    <property type="match status" value="1"/>
</dbReference>
<reference evidence="2" key="2">
    <citation type="submission" date="2020-09" db="EMBL/GenBank/DDBJ databases">
        <authorList>
            <person name="Sun Q."/>
            <person name="Ohkuma M."/>
        </authorList>
    </citation>
    <scope>NUCLEOTIDE SEQUENCE</scope>
    <source>
        <strain evidence="2">JCM 3091</strain>
    </source>
</reference>
<dbReference type="Pfam" id="PF05108">
    <property type="entry name" value="T7SS_ESX1_EccB"/>
    <property type="match status" value="1"/>
</dbReference>
<dbReference type="NCBIfam" id="TIGR03919">
    <property type="entry name" value="T7SS_EccB"/>
    <property type="match status" value="1"/>
</dbReference>
<keyword evidence="1" id="KW-0472">Membrane</keyword>
<evidence type="ECO:0000313" key="2">
    <source>
        <dbReference type="EMBL" id="GGK20971.1"/>
    </source>
</evidence>
<dbReference type="GO" id="GO:0005576">
    <property type="term" value="C:extracellular region"/>
    <property type="evidence" value="ECO:0007669"/>
    <property type="project" value="TreeGrafter"/>
</dbReference>
<dbReference type="PANTHER" id="PTHR40765:SF2">
    <property type="entry name" value="ESX-2 SECRETION SYSTEM ATPASE ECCB2"/>
    <property type="match status" value="1"/>
</dbReference>
<reference evidence="2" key="1">
    <citation type="journal article" date="2014" name="Int. J. Syst. Evol. Microbiol.">
        <title>Complete genome sequence of Corynebacterium casei LMG S-19264T (=DSM 44701T), isolated from a smear-ripened cheese.</title>
        <authorList>
            <consortium name="US DOE Joint Genome Institute (JGI-PGF)"/>
            <person name="Walter F."/>
            <person name="Albersmeier A."/>
            <person name="Kalinowski J."/>
            <person name="Ruckert C."/>
        </authorList>
    </citation>
    <scope>NUCLEOTIDE SEQUENCE</scope>
    <source>
        <strain evidence="2">JCM 3091</strain>
    </source>
</reference>
<accession>A0A8J3FFG2</accession>
<dbReference type="RefSeq" id="WP_189113170.1">
    <property type="nucleotide sequence ID" value="NZ_BMQC01000003.1"/>
</dbReference>
<dbReference type="Proteomes" id="UP000662200">
    <property type="component" value="Unassembled WGS sequence"/>
</dbReference>
<dbReference type="InterPro" id="IPR044857">
    <property type="entry name" value="T7SS_EccB_R1"/>
</dbReference>